<evidence type="ECO:0000313" key="4">
    <source>
        <dbReference type="Proteomes" id="UP000054007"/>
    </source>
</evidence>
<feature type="compositionally biased region" description="Basic residues" evidence="2">
    <location>
        <begin position="46"/>
        <end position="58"/>
    </location>
</feature>
<dbReference type="SMART" id="SM00384">
    <property type="entry name" value="AT_hook"/>
    <property type="match status" value="5"/>
</dbReference>
<dbReference type="EMBL" id="KN880474">
    <property type="protein sequence ID" value="KIY70066.1"/>
    <property type="molecule type" value="Genomic_DNA"/>
</dbReference>
<dbReference type="OrthoDB" id="41445at2759"/>
<protein>
    <submittedName>
        <fullName evidence="3">Uncharacterized protein</fullName>
    </submittedName>
</protein>
<reference evidence="3 4" key="1">
    <citation type="journal article" date="2015" name="Fungal Genet. Biol.">
        <title>Evolution of novel wood decay mechanisms in Agaricales revealed by the genome sequences of Fistulina hepatica and Cylindrobasidium torrendii.</title>
        <authorList>
            <person name="Floudas D."/>
            <person name="Held B.W."/>
            <person name="Riley R."/>
            <person name="Nagy L.G."/>
            <person name="Koehler G."/>
            <person name="Ransdell A.S."/>
            <person name="Younus H."/>
            <person name="Chow J."/>
            <person name="Chiniquy J."/>
            <person name="Lipzen A."/>
            <person name="Tritt A."/>
            <person name="Sun H."/>
            <person name="Haridas S."/>
            <person name="LaButti K."/>
            <person name="Ohm R.A."/>
            <person name="Kues U."/>
            <person name="Blanchette R.A."/>
            <person name="Grigoriev I.V."/>
            <person name="Minto R.E."/>
            <person name="Hibbett D.S."/>
        </authorList>
    </citation>
    <scope>NUCLEOTIDE SEQUENCE [LARGE SCALE GENOMIC DNA]</scope>
    <source>
        <strain evidence="3 4">FP15055 ss-10</strain>
    </source>
</reference>
<feature type="coiled-coil region" evidence="1">
    <location>
        <begin position="150"/>
        <end position="177"/>
    </location>
</feature>
<evidence type="ECO:0000256" key="1">
    <source>
        <dbReference type="SAM" id="Coils"/>
    </source>
</evidence>
<accession>A0A0D7BKC5</accession>
<evidence type="ECO:0000313" key="3">
    <source>
        <dbReference type="EMBL" id="KIY70066.1"/>
    </source>
</evidence>
<keyword evidence="4" id="KW-1185">Reference proteome</keyword>
<gene>
    <name evidence="3" type="ORF">CYLTODRAFT_488435</name>
</gene>
<organism evidence="3 4">
    <name type="scientific">Cylindrobasidium torrendii FP15055 ss-10</name>
    <dbReference type="NCBI Taxonomy" id="1314674"/>
    <lineage>
        <taxon>Eukaryota</taxon>
        <taxon>Fungi</taxon>
        <taxon>Dikarya</taxon>
        <taxon>Basidiomycota</taxon>
        <taxon>Agaricomycotina</taxon>
        <taxon>Agaricomycetes</taxon>
        <taxon>Agaricomycetidae</taxon>
        <taxon>Agaricales</taxon>
        <taxon>Marasmiineae</taxon>
        <taxon>Physalacriaceae</taxon>
        <taxon>Cylindrobasidium</taxon>
    </lineage>
</organism>
<evidence type="ECO:0000256" key="2">
    <source>
        <dbReference type="SAM" id="MobiDB-lite"/>
    </source>
</evidence>
<keyword evidence="1" id="KW-0175">Coiled coil</keyword>
<feature type="region of interest" description="Disordered" evidence="2">
    <location>
        <begin position="360"/>
        <end position="395"/>
    </location>
</feature>
<sequence>MSTWDSLVGAINTAYTANDMSLSSLPQKKLGRPKAVDKPPSSQGFKPKRPVGRPRKHPLPVATPVKRPVGRPRKHPIPEQTIKRRPGRPRRLQTPEPRVKRRPGRPRKAPAPIEEEAPYSQTAISHNATISEPNERARLPNQLQASFTGNERSSHYIQRLEERLQKSQARLEQQRHLYASETDETAHGYNRTISFLQLHYSELDEKHKRLAEAHNVLLETTMKMANDVRQAEIQESIVSRELENAKCRLHLRDEAYEGLRDILSQKEEEIRGLKTVLGSTEATVCRLDQEVLTVRAALSTQSKNGNEGDAKVDEHAQAGLQSERYAEGMSMMQDLLEEQLDFLTHLYDHWMDPFDDDLVDPDTALKNENGKRPSSRTFVGSNDYDTGAHKKARYE</sequence>
<dbReference type="Proteomes" id="UP000054007">
    <property type="component" value="Unassembled WGS sequence"/>
</dbReference>
<name>A0A0D7BKC5_9AGAR</name>
<feature type="region of interest" description="Disordered" evidence="2">
    <location>
        <begin position="21"/>
        <end position="122"/>
    </location>
</feature>
<feature type="compositionally biased region" description="Polar residues" evidence="2">
    <location>
        <begin position="375"/>
        <end position="384"/>
    </location>
</feature>
<feature type="compositionally biased region" description="Basic residues" evidence="2">
    <location>
        <begin position="99"/>
        <end position="108"/>
    </location>
</feature>
<dbReference type="AlphaFoldDB" id="A0A0D7BKC5"/>
<proteinExistence type="predicted"/>
<dbReference type="InterPro" id="IPR017956">
    <property type="entry name" value="AT_hook_DNA-bd_motif"/>
</dbReference>
<dbReference type="GO" id="GO:0003677">
    <property type="term" value="F:DNA binding"/>
    <property type="evidence" value="ECO:0007669"/>
    <property type="project" value="InterPro"/>
</dbReference>